<evidence type="ECO:0000313" key="3">
    <source>
        <dbReference type="Proteomes" id="UP000194127"/>
    </source>
</evidence>
<dbReference type="EMBL" id="KZ110609">
    <property type="protein sequence ID" value="OSX57282.1"/>
    <property type="molecule type" value="Genomic_DNA"/>
</dbReference>
<evidence type="ECO:0000256" key="1">
    <source>
        <dbReference type="SAM" id="MobiDB-lite"/>
    </source>
</evidence>
<dbReference type="RefSeq" id="XP_024334076.1">
    <property type="nucleotide sequence ID" value="XM_024481463.1"/>
</dbReference>
<evidence type="ECO:0000313" key="2">
    <source>
        <dbReference type="EMBL" id="OSX57282.1"/>
    </source>
</evidence>
<protein>
    <submittedName>
        <fullName evidence="2">Uncharacterized protein</fullName>
    </submittedName>
</protein>
<keyword evidence="3" id="KW-1185">Reference proteome</keyword>
<dbReference type="GeneID" id="36326413"/>
<accession>A0A1X6MM91</accession>
<gene>
    <name evidence="2" type="ORF">POSPLADRAFT_1061978</name>
</gene>
<organism evidence="2 3">
    <name type="scientific">Postia placenta MAD-698-R-SB12</name>
    <dbReference type="NCBI Taxonomy" id="670580"/>
    <lineage>
        <taxon>Eukaryota</taxon>
        <taxon>Fungi</taxon>
        <taxon>Dikarya</taxon>
        <taxon>Basidiomycota</taxon>
        <taxon>Agaricomycotina</taxon>
        <taxon>Agaricomycetes</taxon>
        <taxon>Polyporales</taxon>
        <taxon>Adustoporiaceae</taxon>
        <taxon>Rhodonia</taxon>
    </lineage>
</organism>
<dbReference type="AlphaFoldDB" id="A0A1X6MM91"/>
<proteinExistence type="predicted"/>
<reference evidence="2 3" key="1">
    <citation type="submission" date="2017-04" db="EMBL/GenBank/DDBJ databases">
        <title>Genome Sequence of the Model Brown-Rot Fungus Postia placenta SB12.</title>
        <authorList>
            <consortium name="DOE Joint Genome Institute"/>
            <person name="Gaskell J."/>
            <person name="Kersten P."/>
            <person name="Larrondo L.F."/>
            <person name="Canessa P."/>
            <person name="Martinez D."/>
            <person name="Hibbett D."/>
            <person name="Schmoll M."/>
            <person name="Kubicek C.P."/>
            <person name="Martinez A.T."/>
            <person name="Yadav J."/>
            <person name="Master E."/>
            <person name="Magnuson J.K."/>
            <person name="James T."/>
            <person name="Yaver D."/>
            <person name="Berka R."/>
            <person name="Labutti K."/>
            <person name="Lipzen A."/>
            <person name="Aerts A."/>
            <person name="Barry K."/>
            <person name="Henrissat B."/>
            <person name="Blanchette R."/>
            <person name="Grigoriev I."/>
            <person name="Cullen D."/>
        </authorList>
    </citation>
    <scope>NUCLEOTIDE SEQUENCE [LARGE SCALE GENOMIC DNA]</scope>
    <source>
        <strain evidence="2 3">MAD-698-R-SB12</strain>
    </source>
</reference>
<feature type="region of interest" description="Disordered" evidence="1">
    <location>
        <begin position="32"/>
        <end position="67"/>
    </location>
</feature>
<sequence>MSGLEFGREPVRWRRLPEFTPSLSPALPLPVEFVAGGEGRPDEEDNGLSGSGRSGREGGVDVQDGVSLHGTEKHAGEVDGGDDGILVTFGGEDSRELERRGMAPASQTTLCSLVSRVSKFNCSLLLSDASTAAPSPQLTSLSLFLDHLTAQAMRLRYGSL</sequence>
<dbReference type="Proteomes" id="UP000194127">
    <property type="component" value="Unassembled WGS sequence"/>
</dbReference>
<name>A0A1X6MM91_9APHY</name>